<reference evidence="7" key="1">
    <citation type="submission" date="2017-02" db="EMBL/GenBank/DDBJ databases">
        <authorList>
            <person name="Varghese N."/>
            <person name="Submissions S."/>
        </authorList>
    </citation>
    <scope>NUCLEOTIDE SEQUENCE [LARGE SCALE GENOMIC DNA]</scope>
    <source>
        <strain evidence="7">ATCC 27094</strain>
    </source>
</reference>
<evidence type="ECO:0000256" key="1">
    <source>
        <dbReference type="ARBA" id="ARBA00004141"/>
    </source>
</evidence>
<evidence type="ECO:0000256" key="3">
    <source>
        <dbReference type="ARBA" id="ARBA00022989"/>
    </source>
</evidence>
<feature type="transmembrane region" description="Helical" evidence="5">
    <location>
        <begin position="69"/>
        <end position="88"/>
    </location>
</feature>
<evidence type="ECO:0000313" key="7">
    <source>
        <dbReference type="Proteomes" id="UP000190092"/>
    </source>
</evidence>
<evidence type="ECO:0000313" key="6">
    <source>
        <dbReference type="EMBL" id="SKA32443.1"/>
    </source>
</evidence>
<sequence length="245" mass="25945">MEAIASLSAASFLTSLLTAAVGIGGGLGLLSVMPSFMPMAAVVPLHGLTQLVSNGSRFVFDYRNADTRLLPAYLAGACLGGALGYFFIGKLPDLFLSALLGGFILLCTWTTLVNRLGRVLTSFFSIAFVQTFLSLFVASVGLLSQPVLIKQGLPKNRVIVTHAMQMSVLHGLKVAAFVAAGFPFLRYWQLAGLMIVASAAGSYVGGFFRDRIPERLGIVALKAGITFFAAKMIADTLMPLQALFG</sequence>
<feature type="transmembrane region" description="Helical" evidence="5">
    <location>
        <begin position="119"/>
        <end position="143"/>
    </location>
</feature>
<dbReference type="AlphaFoldDB" id="A0A1T4SW71"/>
<feature type="transmembrane region" description="Helical" evidence="5">
    <location>
        <begin position="187"/>
        <end position="204"/>
    </location>
</feature>
<name>A0A1T4SW71_9HYPH</name>
<evidence type="ECO:0000256" key="4">
    <source>
        <dbReference type="ARBA" id="ARBA00023136"/>
    </source>
</evidence>
<keyword evidence="3 5" id="KW-1133">Transmembrane helix</keyword>
<dbReference type="Proteomes" id="UP000190092">
    <property type="component" value="Unassembled WGS sequence"/>
</dbReference>
<dbReference type="InterPro" id="IPR002781">
    <property type="entry name" value="TM_pro_TauE-like"/>
</dbReference>
<dbReference type="GO" id="GO:0005886">
    <property type="term" value="C:plasma membrane"/>
    <property type="evidence" value="ECO:0007669"/>
    <property type="project" value="UniProtKB-SubCell"/>
</dbReference>
<gene>
    <name evidence="6" type="ORF">SAMN02745126_05251</name>
</gene>
<evidence type="ECO:0000256" key="5">
    <source>
        <dbReference type="RuleBase" id="RU363041"/>
    </source>
</evidence>
<comment type="similarity">
    <text evidence="5">Belongs to the 4-toluene sulfonate uptake permease (TSUP) (TC 2.A.102) family.</text>
</comment>
<evidence type="ECO:0000256" key="2">
    <source>
        <dbReference type="ARBA" id="ARBA00022692"/>
    </source>
</evidence>
<feature type="transmembrane region" description="Helical" evidence="5">
    <location>
        <begin position="94"/>
        <end position="112"/>
    </location>
</feature>
<dbReference type="Pfam" id="PF01925">
    <property type="entry name" value="TauE"/>
    <property type="match status" value="1"/>
</dbReference>
<dbReference type="RefSeq" id="WP_085936982.1">
    <property type="nucleotide sequence ID" value="NZ_FUWJ01000010.1"/>
</dbReference>
<keyword evidence="7" id="KW-1185">Reference proteome</keyword>
<dbReference type="EMBL" id="FUWJ01000010">
    <property type="protein sequence ID" value="SKA32443.1"/>
    <property type="molecule type" value="Genomic_DNA"/>
</dbReference>
<keyword evidence="5" id="KW-1003">Cell membrane</keyword>
<feature type="transmembrane region" description="Helical" evidence="5">
    <location>
        <begin position="216"/>
        <end position="234"/>
    </location>
</feature>
<dbReference type="STRING" id="225324.SAMN02745126_05251"/>
<keyword evidence="4 5" id="KW-0472">Membrane</keyword>
<dbReference type="OrthoDB" id="8478323at2"/>
<accession>A0A1T4SW71</accession>
<organism evidence="6 7">
    <name type="scientific">Enhydrobacter aerosaccus</name>
    <dbReference type="NCBI Taxonomy" id="225324"/>
    <lineage>
        <taxon>Bacteria</taxon>
        <taxon>Pseudomonadati</taxon>
        <taxon>Pseudomonadota</taxon>
        <taxon>Alphaproteobacteria</taxon>
        <taxon>Hyphomicrobiales</taxon>
        <taxon>Enhydrobacter</taxon>
    </lineage>
</organism>
<proteinExistence type="inferred from homology"/>
<keyword evidence="2 5" id="KW-0812">Transmembrane</keyword>
<protein>
    <recommendedName>
        <fullName evidence="5">Probable membrane transporter protein</fullName>
    </recommendedName>
</protein>
<comment type="subcellular location">
    <subcellularLocation>
        <location evidence="5">Cell membrane</location>
        <topology evidence="5">Multi-pass membrane protein</topology>
    </subcellularLocation>
    <subcellularLocation>
        <location evidence="1">Membrane</location>
        <topology evidence="1">Multi-pass membrane protein</topology>
    </subcellularLocation>
</comment>